<keyword evidence="2" id="KW-0479">Metal-binding</keyword>
<dbReference type="PANTHER" id="PTHR10869">
    <property type="entry name" value="PROLYL 4-HYDROXYLASE ALPHA SUBUNIT"/>
    <property type="match status" value="1"/>
</dbReference>
<protein>
    <submittedName>
        <fullName evidence="8">Oxidoreductase, 2OG-Fe(II) oxygenase family protein</fullName>
        <ecNumber evidence="8">1.14.11.2</ecNumber>
    </submittedName>
</protein>
<dbReference type="InterPro" id="IPR005123">
    <property type="entry name" value="Oxoglu/Fe-dep_dioxygenase_dom"/>
</dbReference>
<keyword evidence="4 8" id="KW-0560">Oxidoreductase</keyword>
<comment type="cofactor">
    <cofactor evidence="1">
        <name>L-ascorbate</name>
        <dbReference type="ChEBI" id="CHEBI:38290"/>
    </cofactor>
</comment>
<organism evidence="8 9">
    <name type="scientific">Toxoplasma gondii p89</name>
    <dbReference type="NCBI Taxonomy" id="943119"/>
    <lineage>
        <taxon>Eukaryota</taxon>
        <taxon>Sar</taxon>
        <taxon>Alveolata</taxon>
        <taxon>Apicomplexa</taxon>
        <taxon>Conoidasida</taxon>
        <taxon>Coccidia</taxon>
        <taxon>Eucoccidiorida</taxon>
        <taxon>Eimeriorina</taxon>
        <taxon>Sarcocystidae</taxon>
        <taxon>Toxoplasma</taxon>
    </lineage>
</organism>
<keyword evidence="3" id="KW-0223">Dioxygenase</keyword>
<name>A0A086JG06_TOXGO</name>
<dbReference type="Proteomes" id="UP000028828">
    <property type="component" value="Unassembled WGS sequence"/>
</dbReference>
<evidence type="ECO:0000259" key="7">
    <source>
        <dbReference type="PROSITE" id="PS51471"/>
    </source>
</evidence>
<dbReference type="EC" id="1.14.11.2" evidence="8"/>
<dbReference type="GO" id="GO:0005783">
    <property type="term" value="C:endoplasmic reticulum"/>
    <property type="evidence" value="ECO:0007669"/>
    <property type="project" value="TreeGrafter"/>
</dbReference>
<dbReference type="PROSITE" id="PS51471">
    <property type="entry name" value="FE2OG_OXY"/>
    <property type="match status" value="1"/>
</dbReference>
<evidence type="ECO:0000313" key="9">
    <source>
        <dbReference type="Proteomes" id="UP000028828"/>
    </source>
</evidence>
<dbReference type="InterPro" id="IPR044862">
    <property type="entry name" value="Pro_4_hyd_alph_FE2OG_OXY"/>
</dbReference>
<dbReference type="InterPro" id="IPR045054">
    <property type="entry name" value="P4HA-like"/>
</dbReference>
<evidence type="ECO:0000256" key="5">
    <source>
        <dbReference type="ARBA" id="ARBA00023004"/>
    </source>
</evidence>
<dbReference type="SMART" id="SM00702">
    <property type="entry name" value="P4Hc"/>
    <property type="match status" value="1"/>
</dbReference>
<proteinExistence type="predicted"/>
<dbReference type="Gene3D" id="2.60.120.620">
    <property type="entry name" value="q2cbj1_9rhob like domain"/>
    <property type="match status" value="1"/>
</dbReference>
<feature type="domain" description="Fe2OG dioxygenase" evidence="7">
    <location>
        <begin position="564"/>
        <end position="660"/>
    </location>
</feature>
<feature type="region of interest" description="Disordered" evidence="6">
    <location>
        <begin position="668"/>
        <end position="695"/>
    </location>
</feature>
<comment type="caution">
    <text evidence="8">The sequence shown here is derived from an EMBL/GenBank/DDBJ whole genome shotgun (WGS) entry which is preliminary data.</text>
</comment>
<evidence type="ECO:0000256" key="4">
    <source>
        <dbReference type="ARBA" id="ARBA00023002"/>
    </source>
</evidence>
<dbReference type="GO" id="GO:0031418">
    <property type="term" value="F:L-ascorbic acid binding"/>
    <property type="evidence" value="ECO:0007669"/>
    <property type="project" value="InterPro"/>
</dbReference>
<dbReference type="AlphaFoldDB" id="A0A086JG06"/>
<reference evidence="8 9" key="1">
    <citation type="submission" date="2014-03" db="EMBL/GenBank/DDBJ databases">
        <authorList>
            <person name="Sibley D."/>
            <person name="Venepally P."/>
            <person name="Karamycheva S."/>
            <person name="Hadjithomas M."/>
            <person name="Khan A."/>
            <person name="Brunk B."/>
            <person name="Roos D."/>
            <person name="Caler E."/>
            <person name="Lorenzi H."/>
        </authorList>
    </citation>
    <scope>NUCLEOTIDE SEQUENCE [LARGE SCALE GENOMIC DNA]</scope>
    <source>
        <strain evidence="9">p89</strain>
    </source>
</reference>
<dbReference type="GO" id="GO:0004656">
    <property type="term" value="F:procollagen-proline 4-dioxygenase activity"/>
    <property type="evidence" value="ECO:0007669"/>
    <property type="project" value="UniProtKB-EC"/>
</dbReference>
<dbReference type="VEuPathDB" id="ToxoDB:TGP89_290920"/>
<accession>A0A086JG06</accession>
<dbReference type="OrthoDB" id="407973at2759"/>
<keyword evidence="5" id="KW-0408">Iron</keyword>
<evidence type="ECO:0000256" key="6">
    <source>
        <dbReference type="SAM" id="MobiDB-lite"/>
    </source>
</evidence>
<dbReference type="PANTHER" id="PTHR10869:SF246">
    <property type="entry name" value="TRANSMEMBRANE PROLYL 4-HYDROXYLASE"/>
    <property type="match status" value="1"/>
</dbReference>
<evidence type="ECO:0000256" key="1">
    <source>
        <dbReference type="ARBA" id="ARBA00001961"/>
    </source>
</evidence>
<evidence type="ECO:0000256" key="3">
    <source>
        <dbReference type="ARBA" id="ARBA00022964"/>
    </source>
</evidence>
<sequence>MDGHGSPALRRESNFFTSAHVPRVHCHDSAGVFEQAVGPPALPQADSPVVCLPVAPEEVQRMEGVCQSPPVRPMHPRLPGNKFRGLRATDPTHAGSSPSAVRPPTASLGVLDAAAVPVAPRRAVRVSGSAKGVVSRDVAAESGRTSSALAGGVIPSIKSLFAFGTTAASALPRSKEAAPAAEKPRAAGPREALRIYRRGPPGVRTPHEPLGYAGAGVPSLSRGQLAFSHLVQQANTPAGAQLPCLLTASRGALAESQLRQGAKIDVNGGSSWVDSAGNVWAVPLVMETSPAAQRPHDSRAGRMASSKRVSFASGVEKRSPSSLIHAASLRAATPALAAGTLPAGRDASQMPEAQTAGAAAVAAPGLHALQGVAHRREVLKVAAEQSKPEGPQGARPGGVAVAHAVASQPREAQMAARVQGLEAAAGPETGHIVGGGESHVLLEFGQAYPDGVLKACKKIVEVNPDTNRVETRLVHKLMIHESPDVFIMPELLTPATCDKLVKMCQGRWQPSKTSRGPLHALPNEYSSGESLSRTSMSVRLAPGETPEVENLENIVAAFAEMPISHLEPLVVVKYEEGEFFKQHHDGHFRRTTILVYLNDVTHGGETEFPHLGLKLSPTKGSAVMWRNVFESNQIDPRVLHAGLPTLAGQKYVINCFFNQRPVRFASPTEGAVNGSLPQLPKSEPRGPASPTGLLASPSVAAAPVDQQNRPRPNLAASAAVPQAIRPGQSPIVECARTISAPRAPQVHALSSADLQNAQVSAQRMQAAVQRASTSVTYTSGGGNCAAVTAGPRLAGVPTTGGCAPNRAHTLRVTPEMPQYPLGEPCQVPHPGFIHPGRAGKSAQYGHQLPHYGAALPHAPGYVSVGGSMGMHAGSQWGGTVGGNHTANFAQMGAAMAGPMGGMMGGNAGANFFSSAPAFMMVFGPNGVPQMKPLTQEQVDDGVGKYLIMEAMQNMKPPVPPTSAERRY</sequence>
<evidence type="ECO:0000256" key="2">
    <source>
        <dbReference type="ARBA" id="ARBA00022723"/>
    </source>
</evidence>
<dbReference type="GO" id="GO:0005506">
    <property type="term" value="F:iron ion binding"/>
    <property type="evidence" value="ECO:0007669"/>
    <property type="project" value="InterPro"/>
</dbReference>
<gene>
    <name evidence="8" type="ORF">TGP89_290920</name>
</gene>
<evidence type="ECO:0000313" key="8">
    <source>
        <dbReference type="EMBL" id="KFG31074.1"/>
    </source>
</evidence>
<dbReference type="EMBL" id="AEYI02001995">
    <property type="protein sequence ID" value="KFG31074.1"/>
    <property type="molecule type" value="Genomic_DNA"/>
</dbReference>
<dbReference type="InterPro" id="IPR006620">
    <property type="entry name" value="Pro_4_hyd_alph"/>
</dbReference>
<dbReference type="Pfam" id="PF13640">
    <property type="entry name" value="2OG-FeII_Oxy_3"/>
    <property type="match status" value="1"/>
</dbReference>